<dbReference type="OrthoDB" id="292474at2"/>
<dbReference type="InterPro" id="IPR003400">
    <property type="entry name" value="ExbD"/>
</dbReference>
<evidence type="ECO:0000256" key="1">
    <source>
        <dbReference type="ARBA" id="ARBA00004162"/>
    </source>
</evidence>
<dbReference type="GO" id="GO:0022857">
    <property type="term" value="F:transmembrane transporter activity"/>
    <property type="evidence" value="ECO:0007669"/>
    <property type="project" value="InterPro"/>
</dbReference>
<reference evidence="9 10" key="2">
    <citation type="journal article" date="2011" name="Stand. Genomic Sci.">
        <title>Complete genome sequence of Isosphaera pallida type strain (IS1B).</title>
        <authorList>
            <consortium name="US DOE Joint Genome Institute (JGI-PGF)"/>
            <person name="Goker M."/>
            <person name="Cleland D."/>
            <person name="Saunders E."/>
            <person name="Lapidus A."/>
            <person name="Nolan M."/>
            <person name="Lucas S."/>
            <person name="Hammon N."/>
            <person name="Deshpande S."/>
            <person name="Cheng J.F."/>
            <person name="Tapia R."/>
            <person name="Han C."/>
            <person name="Goodwin L."/>
            <person name="Pitluck S."/>
            <person name="Liolios K."/>
            <person name="Pagani I."/>
            <person name="Ivanova N."/>
            <person name="Mavromatis K."/>
            <person name="Pati A."/>
            <person name="Chen A."/>
            <person name="Palaniappan K."/>
            <person name="Land M."/>
            <person name="Hauser L."/>
            <person name="Chang Y.J."/>
            <person name="Jeffries C.D."/>
            <person name="Detter J.C."/>
            <person name="Beck B."/>
            <person name="Woyke T."/>
            <person name="Bristow J."/>
            <person name="Eisen J.A."/>
            <person name="Markowitz V."/>
            <person name="Hugenholtz P."/>
            <person name="Kyrpides N.C."/>
            <person name="Klenk H.P."/>
        </authorList>
    </citation>
    <scope>NUCLEOTIDE SEQUENCE [LARGE SCALE GENOMIC DNA]</scope>
    <source>
        <strain evidence="10">ATCC 43644 / DSM 9630 / IS1B</strain>
    </source>
</reference>
<dbReference type="Gene3D" id="3.30.420.270">
    <property type="match status" value="1"/>
</dbReference>
<evidence type="ECO:0000256" key="6">
    <source>
        <dbReference type="ARBA" id="ARBA00023136"/>
    </source>
</evidence>
<evidence type="ECO:0000256" key="7">
    <source>
        <dbReference type="RuleBase" id="RU003879"/>
    </source>
</evidence>
<evidence type="ECO:0000256" key="5">
    <source>
        <dbReference type="ARBA" id="ARBA00022989"/>
    </source>
</evidence>
<evidence type="ECO:0000256" key="2">
    <source>
        <dbReference type="ARBA" id="ARBA00005811"/>
    </source>
</evidence>
<keyword evidence="7" id="KW-0653">Protein transport</keyword>
<dbReference type="eggNOG" id="COG0848">
    <property type="taxonomic scope" value="Bacteria"/>
</dbReference>
<keyword evidence="5" id="KW-1133">Transmembrane helix</keyword>
<keyword evidence="7" id="KW-0813">Transport</keyword>
<protein>
    <submittedName>
        <fullName evidence="9">Biopolymer transport protein ExbD/TolR</fullName>
    </submittedName>
</protein>
<feature type="region of interest" description="Disordered" evidence="8">
    <location>
        <begin position="74"/>
        <end position="105"/>
    </location>
</feature>
<accession>E8R3X8</accession>
<comment type="similarity">
    <text evidence="2 7">Belongs to the ExbD/TolR family.</text>
</comment>
<organism evidence="9 10">
    <name type="scientific">Isosphaera pallida (strain ATCC 43644 / DSM 9630 / IS1B)</name>
    <dbReference type="NCBI Taxonomy" id="575540"/>
    <lineage>
        <taxon>Bacteria</taxon>
        <taxon>Pseudomonadati</taxon>
        <taxon>Planctomycetota</taxon>
        <taxon>Planctomycetia</taxon>
        <taxon>Isosphaerales</taxon>
        <taxon>Isosphaeraceae</taxon>
        <taxon>Isosphaera</taxon>
    </lineage>
</organism>
<reference key="1">
    <citation type="submission" date="2010-11" db="EMBL/GenBank/DDBJ databases">
        <title>The complete sequence of chromosome of Isophaera pallida ATCC 43644.</title>
        <authorList>
            <consortium name="US DOE Joint Genome Institute (JGI-PGF)"/>
            <person name="Lucas S."/>
            <person name="Copeland A."/>
            <person name="Lapidus A."/>
            <person name="Bruce D."/>
            <person name="Goodwin L."/>
            <person name="Pitluck S."/>
            <person name="Kyrpides N."/>
            <person name="Mavromatis K."/>
            <person name="Pagani I."/>
            <person name="Ivanova N."/>
            <person name="Saunders E."/>
            <person name="Brettin T."/>
            <person name="Detter J.C."/>
            <person name="Han C."/>
            <person name="Tapia R."/>
            <person name="Land M."/>
            <person name="Hauser L."/>
            <person name="Markowitz V."/>
            <person name="Cheng J.-F."/>
            <person name="Hugenholtz P."/>
            <person name="Woyke T."/>
            <person name="Wu D."/>
            <person name="Eisen J.A."/>
        </authorList>
    </citation>
    <scope>NUCLEOTIDE SEQUENCE</scope>
    <source>
        <strain>ATCC 43644</strain>
    </source>
</reference>
<dbReference type="STRING" id="575540.Isop_3144"/>
<dbReference type="HOGENOM" id="CLU_865379_0_0_0"/>
<dbReference type="PANTHER" id="PTHR30558">
    <property type="entry name" value="EXBD MEMBRANE COMPONENT OF PMF-DRIVEN MACROMOLECULE IMPORT SYSTEM"/>
    <property type="match status" value="1"/>
</dbReference>
<dbReference type="KEGG" id="ipa:Isop_3144"/>
<proteinExistence type="inferred from homology"/>
<dbReference type="RefSeq" id="WP_013565996.1">
    <property type="nucleotide sequence ID" value="NC_014962.1"/>
</dbReference>
<dbReference type="Pfam" id="PF02472">
    <property type="entry name" value="ExbD"/>
    <property type="match status" value="1"/>
</dbReference>
<dbReference type="EMBL" id="CP002353">
    <property type="protein sequence ID" value="ADV63708.1"/>
    <property type="molecule type" value="Genomic_DNA"/>
</dbReference>
<evidence type="ECO:0000313" key="10">
    <source>
        <dbReference type="Proteomes" id="UP000008631"/>
    </source>
</evidence>
<feature type="region of interest" description="Disordered" evidence="8">
    <location>
        <begin position="128"/>
        <end position="176"/>
    </location>
</feature>
<keyword evidence="6" id="KW-0472">Membrane</keyword>
<evidence type="ECO:0000313" key="9">
    <source>
        <dbReference type="EMBL" id="ADV63708.1"/>
    </source>
</evidence>
<comment type="subcellular location">
    <subcellularLocation>
        <location evidence="1">Cell membrane</location>
        <topology evidence="1">Single-pass membrane protein</topology>
    </subcellularLocation>
    <subcellularLocation>
        <location evidence="7">Cell membrane</location>
        <topology evidence="7">Single-pass type II membrane protein</topology>
    </subcellularLocation>
</comment>
<sequence>MSPPASSTPSPSVPPTDESLWDVFLIRRKEIRTNVPAKAIHLALGLGKLTGADGVRPAGSPPDAIFTRLADHPRFQGSIKPSNPNTAAPQAVSSPTPPTPPTSRPAEAIAQAGAAVAQAGAAVAATAANANPAPSRQTPAASITADRTKADSNIIPEPEEEEWGDEDAADTDLSLARPRPTTVEELDLAAMVDVALQLVLFFLVTASTIVFKAMAIPTPTPEPPEDAVAQEIVALTDIENSFIMVEIDTEGRLRVNQEPVEASFDALVAALRAARDDTGMTSMLLSADAATRHKNAVLALDAAQAIGLGISLARPILSDED</sequence>
<keyword evidence="3" id="KW-1003">Cell membrane</keyword>
<dbReference type="AlphaFoldDB" id="E8R3X8"/>
<evidence type="ECO:0000256" key="8">
    <source>
        <dbReference type="SAM" id="MobiDB-lite"/>
    </source>
</evidence>
<keyword evidence="4 7" id="KW-0812">Transmembrane</keyword>
<name>E8R3X8_ISOPI</name>
<gene>
    <name evidence="9" type="ordered locus">Isop_3144</name>
</gene>
<dbReference type="GO" id="GO:0005886">
    <property type="term" value="C:plasma membrane"/>
    <property type="evidence" value="ECO:0007669"/>
    <property type="project" value="UniProtKB-SubCell"/>
</dbReference>
<dbReference type="PANTHER" id="PTHR30558:SF7">
    <property type="entry name" value="TOL-PAL SYSTEM PROTEIN TOLR"/>
    <property type="match status" value="1"/>
</dbReference>
<evidence type="ECO:0000256" key="4">
    <source>
        <dbReference type="ARBA" id="ARBA00022692"/>
    </source>
</evidence>
<feature type="compositionally biased region" description="Acidic residues" evidence="8">
    <location>
        <begin position="157"/>
        <end position="170"/>
    </location>
</feature>
<keyword evidence="10" id="KW-1185">Reference proteome</keyword>
<evidence type="ECO:0000256" key="3">
    <source>
        <dbReference type="ARBA" id="ARBA00022475"/>
    </source>
</evidence>
<dbReference type="GO" id="GO:0015031">
    <property type="term" value="P:protein transport"/>
    <property type="evidence" value="ECO:0007669"/>
    <property type="project" value="UniProtKB-KW"/>
</dbReference>
<dbReference type="InParanoid" id="E8R3X8"/>
<dbReference type="Proteomes" id="UP000008631">
    <property type="component" value="Chromosome"/>
</dbReference>